<name>A0A3M8RCZ6_9PROT</name>
<comment type="function">
    <text evidence="14">Catalyzes the dephosphorylation of undecaprenyl diphosphate (UPP). Confers resistance to bacitracin.</text>
</comment>
<feature type="transmembrane region" description="Helical" evidence="14">
    <location>
        <begin position="156"/>
        <end position="172"/>
    </location>
</feature>
<feature type="transmembrane region" description="Helical" evidence="14">
    <location>
        <begin position="7"/>
        <end position="25"/>
    </location>
</feature>
<proteinExistence type="inferred from homology"/>
<evidence type="ECO:0000256" key="8">
    <source>
        <dbReference type="ARBA" id="ARBA00022989"/>
    </source>
</evidence>
<evidence type="ECO:0000256" key="6">
    <source>
        <dbReference type="ARBA" id="ARBA00022692"/>
    </source>
</evidence>
<evidence type="ECO:0000313" key="15">
    <source>
        <dbReference type="EMBL" id="RNF66439.1"/>
    </source>
</evidence>
<evidence type="ECO:0000256" key="7">
    <source>
        <dbReference type="ARBA" id="ARBA00022801"/>
    </source>
</evidence>
<feature type="transmembrane region" description="Helical" evidence="14">
    <location>
        <begin position="256"/>
        <end position="275"/>
    </location>
</feature>
<evidence type="ECO:0000256" key="2">
    <source>
        <dbReference type="ARBA" id="ARBA00010621"/>
    </source>
</evidence>
<reference evidence="15" key="1">
    <citation type="submission" date="2018-10" db="EMBL/GenBank/DDBJ databases">
        <title>Acidithiobacillus sulfuriphilus sp. nov.: an extremely acidophilic sulfur-oxidizing chemolithotroph isolated from a neutral pH environment.</title>
        <authorList>
            <person name="Falagan C."/>
            <person name="Moya-Beltran A."/>
            <person name="Quatrini R."/>
            <person name="Johnson D.B."/>
        </authorList>
    </citation>
    <scope>NUCLEOTIDE SEQUENCE [LARGE SCALE GENOMIC DNA]</scope>
    <source>
        <strain evidence="15">CJ-2</strain>
    </source>
</reference>
<evidence type="ECO:0000256" key="11">
    <source>
        <dbReference type="ARBA" id="ARBA00032707"/>
    </source>
</evidence>
<comment type="miscellaneous">
    <text evidence="14">Bacitracin is thought to be involved in the inhibition of peptidoglycan synthesis by sequestering undecaprenyl diphosphate, thereby reducing the pool of lipid carrier available.</text>
</comment>
<dbReference type="OrthoDB" id="5290362at2"/>
<evidence type="ECO:0000256" key="3">
    <source>
        <dbReference type="ARBA" id="ARBA00012374"/>
    </source>
</evidence>
<evidence type="ECO:0000256" key="4">
    <source>
        <dbReference type="ARBA" id="ARBA00021581"/>
    </source>
</evidence>
<keyword evidence="10 14" id="KW-0046">Antibiotic resistance</keyword>
<dbReference type="GO" id="GO:0009252">
    <property type="term" value="P:peptidoglycan biosynthetic process"/>
    <property type="evidence" value="ECO:0007669"/>
    <property type="project" value="UniProtKB-KW"/>
</dbReference>
<feature type="transmembrane region" description="Helical" evidence="14">
    <location>
        <begin position="223"/>
        <end position="244"/>
    </location>
</feature>
<dbReference type="GO" id="GO:0008360">
    <property type="term" value="P:regulation of cell shape"/>
    <property type="evidence" value="ECO:0007669"/>
    <property type="project" value="UniProtKB-KW"/>
</dbReference>
<gene>
    <name evidence="14" type="primary">uppP</name>
    <name evidence="15" type="ORF">EC580_04745</name>
</gene>
<dbReference type="GO" id="GO:0050380">
    <property type="term" value="F:undecaprenyl-diphosphatase activity"/>
    <property type="evidence" value="ECO:0007669"/>
    <property type="project" value="UniProtKB-UniRule"/>
</dbReference>
<dbReference type="AlphaFoldDB" id="A0A3M8RCZ6"/>
<keyword evidence="7 14" id="KW-0378">Hydrolase</keyword>
<protein>
    <recommendedName>
        <fullName evidence="4 14">Undecaprenyl-diphosphatase</fullName>
        <ecNumber evidence="3 14">3.6.1.27</ecNumber>
    </recommendedName>
    <alternativeName>
        <fullName evidence="12 14">Bacitracin resistance protein</fullName>
    </alternativeName>
    <alternativeName>
        <fullName evidence="11 14">Undecaprenyl pyrophosphate phosphatase</fullName>
    </alternativeName>
</protein>
<organism evidence="15">
    <name type="scientific">Acidithiobacillus sulfuriphilus</name>
    <dbReference type="NCBI Taxonomy" id="1867749"/>
    <lineage>
        <taxon>Bacteria</taxon>
        <taxon>Pseudomonadati</taxon>
        <taxon>Pseudomonadota</taxon>
        <taxon>Acidithiobacillia</taxon>
        <taxon>Acidithiobacillales</taxon>
        <taxon>Acidithiobacillaceae</taxon>
        <taxon>Acidithiobacillus</taxon>
    </lineage>
</organism>
<evidence type="ECO:0000256" key="12">
    <source>
        <dbReference type="ARBA" id="ARBA00032932"/>
    </source>
</evidence>
<dbReference type="InterPro" id="IPR003824">
    <property type="entry name" value="UppP"/>
</dbReference>
<dbReference type="HAMAP" id="MF_01006">
    <property type="entry name" value="Undec_diphosphatase"/>
    <property type="match status" value="1"/>
</dbReference>
<comment type="similarity">
    <text evidence="2 14">Belongs to the UppP family.</text>
</comment>
<comment type="subcellular location">
    <subcellularLocation>
        <location evidence="1 14">Cell membrane</location>
        <topology evidence="1 14">Multi-pass membrane protein</topology>
    </subcellularLocation>
</comment>
<feature type="transmembrane region" description="Helical" evidence="14">
    <location>
        <begin position="192"/>
        <end position="211"/>
    </location>
</feature>
<dbReference type="Pfam" id="PF02673">
    <property type="entry name" value="BacA"/>
    <property type="match status" value="1"/>
</dbReference>
<evidence type="ECO:0000256" key="5">
    <source>
        <dbReference type="ARBA" id="ARBA00022475"/>
    </source>
</evidence>
<keyword evidence="9 14" id="KW-0472">Membrane</keyword>
<evidence type="ECO:0000256" key="9">
    <source>
        <dbReference type="ARBA" id="ARBA00023136"/>
    </source>
</evidence>
<feature type="transmembrane region" description="Helical" evidence="14">
    <location>
        <begin position="90"/>
        <end position="109"/>
    </location>
</feature>
<dbReference type="RefSeq" id="WP_123102687.1">
    <property type="nucleotide sequence ID" value="NZ_CP127527.1"/>
</dbReference>
<feature type="transmembrane region" description="Helical" evidence="14">
    <location>
        <begin position="45"/>
        <end position="66"/>
    </location>
</feature>
<keyword evidence="14" id="KW-0961">Cell wall biogenesis/degradation</keyword>
<evidence type="ECO:0000256" key="14">
    <source>
        <dbReference type="HAMAP-Rule" id="MF_01006"/>
    </source>
</evidence>
<evidence type="ECO:0000256" key="10">
    <source>
        <dbReference type="ARBA" id="ARBA00023251"/>
    </source>
</evidence>
<comment type="caution">
    <text evidence="15">The sequence shown here is derived from an EMBL/GenBank/DDBJ whole genome shotgun (WGS) entry which is preliminary data.</text>
</comment>
<dbReference type="GO" id="GO:0071555">
    <property type="term" value="P:cell wall organization"/>
    <property type="evidence" value="ECO:0007669"/>
    <property type="project" value="UniProtKB-KW"/>
</dbReference>
<dbReference type="EMBL" id="RIZI01000140">
    <property type="protein sequence ID" value="RNF66439.1"/>
    <property type="molecule type" value="Genomic_DNA"/>
</dbReference>
<dbReference type="NCBIfam" id="NF001397">
    <property type="entry name" value="PRK00281.3-4"/>
    <property type="match status" value="1"/>
</dbReference>
<dbReference type="GO" id="GO:0046677">
    <property type="term" value="P:response to antibiotic"/>
    <property type="evidence" value="ECO:0007669"/>
    <property type="project" value="UniProtKB-UniRule"/>
</dbReference>
<keyword evidence="14" id="KW-0133">Cell shape</keyword>
<comment type="catalytic activity">
    <reaction evidence="13 14">
        <text>di-trans,octa-cis-undecaprenyl diphosphate + H2O = di-trans,octa-cis-undecaprenyl phosphate + phosphate + H(+)</text>
        <dbReference type="Rhea" id="RHEA:28094"/>
        <dbReference type="ChEBI" id="CHEBI:15377"/>
        <dbReference type="ChEBI" id="CHEBI:15378"/>
        <dbReference type="ChEBI" id="CHEBI:43474"/>
        <dbReference type="ChEBI" id="CHEBI:58405"/>
        <dbReference type="ChEBI" id="CHEBI:60392"/>
        <dbReference type="EC" id="3.6.1.27"/>
    </reaction>
</comment>
<dbReference type="PANTHER" id="PTHR30622">
    <property type="entry name" value="UNDECAPRENYL-DIPHOSPHATASE"/>
    <property type="match status" value="1"/>
</dbReference>
<evidence type="ECO:0000256" key="1">
    <source>
        <dbReference type="ARBA" id="ARBA00004651"/>
    </source>
</evidence>
<keyword evidence="8 14" id="KW-1133">Transmembrane helix</keyword>
<evidence type="ECO:0000256" key="13">
    <source>
        <dbReference type="ARBA" id="ARBA00047594"/>
    </source>
</evidence>
<dbReference type="PANTHER" id="PTHR30622:SF4">
    <property type="entry name" value="UNDECAPRENYL-DIPHOSPHATASE"/>
    <property type="match status" value="1"/>
</dbReference>
<dbReference type="EC" id="3.6.1.27" evidence="3 14"/>
<keyword evidence="6 14" id="KW-0812">Transmembrane</keyword>
<keyword evidence="14" id="KW-0573">Peptidoglycan synthesis</keyword>
<keyword evidence="5 14" id="KW-1003">Cell membrane</keyword>
<accession>A0A3M8RCZ6</accession>
<dbReference type="GO" id="GO:0005886">
    <property type="term" value="C:plasma membrane"/>
    <property type="evidence" value="ECO:0007669"/>
    <property type="project" value="UniProtKB-SubCell"/>
</dbReference>
<feature type="transmembrane region" description="Helical" evidence="14">
    <location>
        <begin position="115"/>
        <end position="135"/>
    </location>
</feature>
<sequence>MIHHIYLLWLAMLQGVTELFPISSLGHSILVPALLHWPINRDAPWFLPFIVVLHLGTAAALLLFFWRDWARLIGGFWEARGRASNPESRLLWLLVLASIPAGLLGLALAHKIKALFGGFSFAAVALMLNGVLLIIGDRLRARDPSHSLNTLTWRRALGIGFAQALALIPGFSRSGATLVAGIGVGLDYENSARFSFLLATPIIAAAGLLEVPKLLHAQVPDGLLSTIILAGFLSGLCAWASVWFLMRYFHTQEIKALRPFGIYCIAFGALALLIGA</sequence>